<proteinExistence type="predicted"/>
<accession>A0ABU5IA52</accession>
<keyword evidence="2" id="KW-1185">Reference proteome</keyword>
<name>A0ABU5IA52_9BURK</name>
<reference evidence="1 2" key="1">
    <citation type="submission" date="2023-11" db="EMBL/GenBank/DDBJ databases">
        <title>Draft genome of Azohydromonas lata strain H1 (DSM1123), a polyhydroxyalkanoate producer.</title>
        <authorList>
            <person name="Traversa D."/>
            <person name="D'Addabbo P."/>
            <person name="Pazzani C."/>
            <person name="Manzari C."/>
            <person name="Chiara M."/>
            <person name="Scrascia M."/>
        </authorList>
    </citation>
    <scope>NUCLEOTIDE SEQUENCE [LARGE SCALE GENOMIC DNA]</scope>
    <source>
        <strain evidence="1 2">H1</strain>
    </source>
</reference>
<organism evidence="1 2">
    <name type="scientific">Azohydromonas lata</name>
    <dbReference type="NCBI Taxonomy" id="45677"/>
    <lineage>
        <taxon>Bacteria</taxon>
        <taxon>Pseudomonadati</taxon>
        <taxon>Pseudomonadota</taxon>
        <taxon>Betaproteobacteria</taxon>
        <taxon>Burkholderiales</taxon>
        <taxon>Sphaerotilaceae</taxon>
        <taxon>Azohydromonas</taxon>
    </lineage>
</organism>
<comment type="caution">
    <text evidence="1">The sequence shown here is derived from an EMBL/GenBank/DDBJ whole genome shotgun (WGS) entry which is preliminary data.</text>
</comment>
<dbReference type="RefSeq" id="WP_066331989.1">
    <property type="nucleotide sequence ID" value="NZ_JAXOJX010000002.1"/>
</dbReference>
<evidence type="ECO:0000313" key="1">
    <source>
        <dbReference type="EMBL" id="MDZ5455481.1"/>
    </source>
</evidence>
<sequence length="79" mass="8624">MQKPAKFLVLIDSGGAMVARLFDEQRVQVAEFDATSEEVAVMTSGLVPGQGAHGADWDKPLLGHNPQERREAQVYTLDV</sequence>
<gene>
    <name evidence="1" type="ORF">SM757_02725</name>
</gene>
<dbReference type="Proteomes" id="UP001293718">
    <property type="component" value="Unassembled WGS sequence"/>
</dbReference>
<evidence type="ECO:0000313" key="2">
    <source>
        <dbReference type="Proteomes" id="UP001293718"/>
    </source>
</evidence>
<dbReference type="EMBL" id="JAXOJX010000002">
    <property type="protein sequence ID" value="MDZ5455481.1"/>
    <property type="molecule type" value="Genomic_DNA"/>
</dbReference>
<protein>
    <submittedName>
        <fullName evidence="1">Uncharacterized protein</fullName>
    </submittedName>
</protein>